<keyword evidence="2" id="KW-0472">Membrane</keyword>
<dbReference type="Proteomes" id="UP000261082">
    <property type="component" value="Unassembled WGS sequence"/>
</dbReference>
<evidence type="ECO:0000313" key="6">
    <source>
        <dbReference type="Proteomes" id="UP000261082"/>
    </source>
</evidence>
<keyword evidence="6" id="KW-1185">Reference proteome</keyword>
<dbReference type="InterPro" id="IPR039565">
    <property type="entry name" value="BamD-like"/>
</dbReference>
<dbReference type="Pfam" id="PF13525">
    <property type="entry name" value="YfiO"/>
    <property type="match status" value="1"/>
</dbReference>
<gene>
    <name evidence="5" type="primary">bamD</name>
    <name evidence="5" type="ORF">DZ858_08725</name>
</gene>
<keyword evidence="1" id="KW-0732">Signal</keyword>
<evidence type="ECO:0000256" key="1">
    <source>
        <dbReference type="ARBA" id="ARBA00022729"/>
    </source>
</evidence>
<evidence type="ECO:0000256" key="2">
    <source>
        <dbReference type="ARBA" id="ARBA00023136"/>
    </source>
</evidence>
<evidence type="ECO:0000259" key="4">
    <source>
        <dbReference type="Pfam" id="PF13525"/>
    </source>
</evidence>
<dbReference type="PROSITE" id="PS51257">
    <property type="entry name" value="PROKAR_LIPOPROTEIN"/>
    <property type="match status" value="1"/>
</dbReference>
<proteinExistence type="predicted"/>
<evidence type="ECO:0000256" key="3">
    <source>
        <dbReference type="ARBA" id="ARBA00023237"/>
    </source>
</evidence>
<dbReference type="Gene3D" id="1.25.40.10">
    <property type="entry name" value="Tetratricopeptide repeat domain"/>
    <property type="match status" value="1"/>
</dbReference>
<accession>A0A3E1QDB4</accession>
<dbReference type="SUPFAM" id="SSF48452">
    <property type="entry name" value="TPR-like"/>
    <property type="match status" value="1"/>
</dbReference>
<feature type="domain" description="Outer membrane lipoprotein BamD-like" evidence="4">
    <location>
        <begin position="37"/>
        <end position="222"/>
    </location>
</feature>
<dbReference type="OrthoDB" id="9770761at2"/>
<name>A0A3E1QDB4_9FLAO</name>
<sequence length="275" mass="31887">MFFNTMKNIILLLFAVIMLSSCSQYQKVLSSDDTGKKYALADSLYAQGKYKKALKLFEQIVPVYRGKPQAERLMFLYANTFYELEDYYLSGYQFERFETSYPQSDSVEVAAYKSAKSYSELSPRYSLDQEDTYKALEKLQSYINKYPNSEKRTEANELVSELSGKIEKKDIEIANQNLKIAEYIGDYRPAIESYDNFISDHPGSVYRKDAFFGRLQAAYELAVRSVPSLVEERLITAQDYYNKFNKYYSDTDLKAEADLIAQNIAERLGEREQKS</sequence>
<reference evidence="5 6" key="1">
    <citation type="journal article" date="2007" name="Int. J. Syst. Evol. Microbiol.">
        <title>Marixanthomonas ophiurae gen. nov., sp. nov., a marine bacterium of the family Flavobacteriaceae isolated from a deep-sea brittle star.</title>
        <authorList>
            <person name="Romanenko L.A."/>
            <person name="Uchino M."/>
            <person name="Frolova G.M."/>
            <person name="Mikhailov V.V."/>
        </authorList>
    </citation>
    <scope>NUCLEOTIDE SEQUENCE [LARGE SCALE GENOMIC DNA]</scope>
    <source>
        <strain evidence="5 6">KMM 3046</strain>
    </source>
</reference>
<keyword evidence="3" id="KW-0998">Cell outer membrane</keyword>
<dbReference type="NCBIfam" id="TIGR03302">
    <property type="entry name" value="OM_YfiO"/>
    <property type="match status" value="1"/>
</dbReference>
<organism evidence="5 6">
    <name type="scientific">Marixanthomonas ophiurae</name>
    <dbReference type="NCBI Taxonomy" id="387659"/>
    <lineage>
        <taxon>Bacteria</taxon>
        <taxon>Pseudomonadati</taxon>
        <taxon>Bacteroidota</taxon>
        <taxon>Flavobacteriia</taxon>
        <taxon>Flavobacteriales</taxon>
        <taxon>Flavobacteriaceae</taxon>
        <taxon>Marixanthomonas</taxon>
    </lineage>
</organism>
<protein>
    <submittedName>
        <fullName evidence="5">Outer membrane protein assembly factor BamD</fullName>
    </submittedName>
</protein>
<dbReference type="EMBL" id="QVID01000001">
    <property type="protein sequence ID" value="RFN60112.1"/>
    <property type="molecule type" value="Genomic_DNA"/>
</dbReference>
<comment type="caution">
    <text evidence="5">The sequence shown here is derived from an EMBL/GenBank/DDBJ whole genome shotgun (WGS) entry which is preliminary data.</text>
</comment>
<dbReference type="InterPro" id="IPR011990">
    <property type="entry name" value="TPR-like_helical_dom_sf"/>
</dbReference>
<dbReference type="InterPro" id="IPR017689">
    <property type="entry name" value="BamD"/>
</dbReference>
<dbReference type="AlphaFoldDB" id="A0A3E1QDB4"/>
<evidence type="ECO:0000313" key="5">
    <source>
        <dbReference type="EMBL" id="RFN60112.1"/>
    </source>
</evidence>